<proteinExistence type="predicted"/>
<feature type="non-terminal residue" evidence="1">
    <location>
        <position position="74"/>
    </location>
</feature>
<dbReference type="EMBL" id="HACG01016684">
    <property type="protein sequence ID" value="CEK63549.1"/>
    <property type="molecule type" value="Transcribed_RNA"/>
</dbReference>
<gene>
    <name evidence="1" type="primary">ORF48666</name>
</gene>
<accession>A0A0B6Z4K0</accession>
<name>A0A0B6Z4K0_9EUPU</name>
<organism evidence="1">
    <name type="scientific">Arion vulgaris</name>
    <dbReference type="NCBI Taxonomy" id="1028688"/>
    <lineage>
        <taxon>Eukaryota</taxon>
        <taxon>Metazoa</taxon>
        <taxon>Spiralia</taxon>
        <taxon>Lophotrochozoa</taxon>
        <taxon>Mollusca</taxon>
        <taxon>Gastropoda</taxon>
        <taxon>Heterobranchia</taxon>
        <taxon>Euthyneura</taxon>
        <taxon>Panpulmonata</taxon>
        <taxon>Eupulmonata</taxon>
        <taxon>Stylommatophora</taxon>
        <taxon>Helicina</taxon>
        <taxon>Arionoidea</taxon>
        <taxon>Arionidae</taxon>
        <taxon>Arion</taxon>
    </lineage>
</organism>
<evidence type="ECO:0000313" key="1">
    <source>
        <dbReference type="EMBL" id="CEK63549.1"/>
    </source>
</evidence>
<protein>
    <submittedName>
        <fullName evidence="1">Uncharacterized protein</fullName>
    </submittedName>
</protein>
<dbReference type="AlphaFoldDB" id="A0A0B6Z4K0"/>
<reference evidence="1" key="1">
    <citation type="submission" date="2014-12" db="EMBL/GenBank/DDBJ databases">
        <title>Insight into the proteome of Arion vulgaris.</title>
        <authorList>
            <person name="Aradska J."/>
            <person name="Bulat T."/>
            <person name="Smidak R."/>
            <person name="Sarate P."/>
            <person name="Gangsoo J."/>
            <person name="Sialana F."/>
            <person name="Bilban M."/>
            <person name="Lubec G."/>
        </authorList>
    </citation>
    <scope>NUCLEOTIDE SEQUENCE</scope>
    <source>
        <tissue evidence="1">Skin</tissue>
    </source>
</reference>
<sequence length="74" mass="8680">MRKIKTVVLATVKDKFVNEACLNANSTRFIQIIRLKNKSLNKQWEYLIALYDEPFEVLFKDFSNYVALQPILNA</sequence>